<evidence type="ECO:0000313" key="2">
    <source>
        <dbReference type="EMBL" id="KAL1246412.1"/>
    </source>
</evidence>
<dbReference type="EMBL" id="JBEUSY010000004">
    <property type="protein sequence ID" value="KAL1246412.1"/>
    <property type="molecule type" value="Genomic_DNA"/>
</dbReference>
<feature type="chain" id="PRO_5045595180" evidence="1">
    <location>
        <begin position="26"/>
        <end position="75"/>
    </location>
</feature>
<gene>
    <name evidence="2" type="ORF">TSPI_06611</name>
</gene>
<reference evidence="2 3" key="1">
    <citation type="submission" date="2024-07" db="EMBL/GenBank/DDBJ databases">
        <title>Enhanced genomic and transcriptomic resources for Trichinella pseudospiralis and T. spiralis underpin the discovery of pronounced molecular differences between stages and species.</title>
        <authorList>
            <person name="Pasi K.K."/>
            <person name="La Rosa G."/>
            <person name="Gomez-Morales M.A."/>
            <person name="Tosini F."/>
            <person name="Sumanam S."/>
            <person name="Young N.D."/>
            <person name="Chang B.C."/>
            <person name="Robin G.B."/>
        </authorList>
    </citation>
    <scope>NUCLEOTIDE SEQUENCE [LARGE SCALE GENOMIC DNA]</scope>
    <source>
        <strain evidence="2">ISS534</strain>
    </source>
</reference>
<sequence>MRFFTLISLLCSVIFVFNEIGSVSAMEETVHLENKNSKMNCLQFLSSLKKIQIFNSRVYPLKNQNLKVMRWNQKK</sequence>
<evidence type="ECO:0000313" key="3">
    <source>
        <dbReference type="Proteomes" id="UP001558632"/>
    </source>
</evidence>
<comment type="caution">
    <text evidence="2">The sequence shown here is derived from an EMBL/GenBank/DDBJ whole genome shotgun (WGS) entry which is preliminary data.</text>
</comment>
<evidence type="ECO:0000256" key="1">
    <source>
        <dbReference type="SAM" id="SignalP"/>
    </source>
</evidence>
<protein>
    <submittedName>
        <fullName evidence="2">NADH dehydrogenase/NAD(P)H nitroreductase</fullName>
    </submittedName>
</protein>
<feature type="signal peptide" evidence="1">
    <location>
        <begin position="1"/>
        <end position="25"/>
    </location>
</feature>
<name>A0ABR3L0V8_TRISP</name>
<proteinExistence type="predicted"/>
<dbReference type="Proteomes" id="UP001558632">
    <property type="component" value="Unassembled WGS sequence"/>
</dbReference>
<organism evidence="2 3">
    <name type="scientific">Trichinella spiralis</name>
    <name type="common">Trichina worm</name>
    <dbReference type="NCBI Taxonomy" id="6334"/>
    <lineage>
        <taxon>Eukaryota</taxon>
        <taxon>Metazoa</taxon>
        <taxon>Ecdysozoa</taxon>
        <taxon>Nematoda</taxon>
        <taxon>Enoplea</taxon>
        <taxon>Dorylaimia</taxon>
        <taxon>Trichinellida</taxon>
        <taxon>Trichinellidae</taxon>
        <taxon>Trichinella</taxon>
    </lineage>
</organism>
<accession>A0ABR3L0V8</accession>
<keyword evidence="1" id="KW-0732">Signal</keyword>
<keyword evidence="3" id="KW-1185">Reference proteome</keyword>